<dbReference type="PROSITE" id="PS00639">
    <property type="entry name" value="THIOL_PROTEASE_HIS"/>
    <property type="match status" value="1"/>
</dbReference>
<dbReference type="STRING" id="4572.M7YWI4"/>
<sequence length="271" mass="29841">MAKTLIVALKSKLIAPFFMAGSKQFSSGPVSPLPPTEIIWPGYYFGREPFGPAHGVQVSNGSDGLPKFVNWLQVPGAVSQCEIQLKCEFYARMGILRPIMAAKVDGQRMSLTDTRNGGVVSETDYPYRGIRGPCKAVEAAGVTIANWAAVEPTEEAVKYAVAYQPVVASIYTNSKFRRYIKGFLEVPRNPGPVNHSVLLLGYGECPLQGECWIGMSSYRNRRRWGITWRGQYRNIFFLPRNTCHVEGALRVLTNVVLPLGGGSQSCPACFK</sequence>
<dbReference type="AlphaFoldDB" id="M7YWI4"/>
<dbReference type="GO" id="GO:0006508">
    <property type="term" value="P:proteolysis"/>
    <property type="evidence" value="ECO:0007669"/>
    <property type="project" value="InterPro"/>
</dbReference>
<protein>
    <submittedName>
        <fullName evidence="3">Cathepsin Q</fullName>
    </submittedName>
</protein>
<dbReference type="InterPro" id="IPR025660">
    <property type="entry name" value="Pept_his_AS"/>
</dbReference>
<proteinExistence type="inferred from homology"/>
<dbReference type="InterPro" id="IPR000668">
    <property type="entry name" value="Peptidase_C1A_C"/>
</dbReference>
<dbReference type="OMA" id="CWIGMSS"/>
<evidence type="ECO:0000259" key="2">
    <source>
        <dbReference type="SMART" id="SM00645"/>
    </source>
</evidence>
<dbReference type="SMART" id="SM00645">
    <property type="entry name" value="Pept_C1"/>
    <property type="match status" value="1"/>
</dbReference>
<dbReference type="Gene3D" id="3.90.70.10">
    <property type="entry name" value="Cysteine proteinases"/>
    <property type="match status" value="1"/>
</dbReference>
<dbReference type="SUPFAM" id="SSF54001">
    <property type="entry name" value="Cysteine proteinases"/>
    <property type="match status" value="1"/>
</dbReference>
<dbReference type="InterPro" id="IPR013128">
    <property type="entry name" value="Peptidase_C1A"/>
</dbReference>
<dbReference type="PANTHER" id="PTHR12411">
    <property type="entry name" value="CYSTEINE PROTEASE FAMILY C1-RELATED"/>
    <property type="match status" value="1"/>
</dbReference>
<dbReference type="Pfam" id="PF00112">
    <property type="entry name" value="Peptidase_C1"/>
    <property type="match status" value="1"/>
</dbReference>
<reference evidence="3" key="1">
    <citation type="journal article" date="2013" name="Nature">
        <title>Draft genome of the wheat A-genome progenitor Triticum urartu.</title>
        <authorList>
            <person name="Ling H.Q."/>
            <person name="Zhao S."/>
            <person name="Liu D."/>
            <person name="Wang J."/>
            <person name="Sun H."/>
            <person name="Zhang C."/>
            <person name="Fan H."/>
            <person name="Li D."/>
            <person name="Dong L."/>
            <person name="Tao Y."/>
            <person name="Gao C."/>
            <person name="Wu H."/>
            <person name="Li Y."/>
            <person name="Cui Y."/>
            <person name="Guo X."/>
            <person name="Zheng S."/>
            <person name="Wang B."/>
            <person name="Yu K."/>
            <person name="Liang Q."/>
            <person name="Yang W."/>
            <person name="Lou X."/>
            <person name="Chen J."/>
            <person name="Feng M."/>
            <person name="Jian J."/>
            <person name="Zhang X."/>
            <person name="Luo G."/>
            <person name="Jiang Y."/>
            <person name="Liu J."/>
            <person name="Wang Z."/>
            <person name="Sha Y."/>
            <person name="Zhang B."/>
            <person name="Wu H."/>
            <person name="Tang D."/>
            <person name="Shen Q."/>
            <person name="Xue P."/>
            <person name="Zou S."/>
            <person name="Wang X."/>
            <person name="Liu X."/>
            <person name="Wang F."/>
            <person name="Yang Y."/>
            <person name="An X."/>
            <person name="Dong Z."/>
            <person name="Zhang K."/>
            <person name="Zhang X."/>
            <person name="Luo M.C."/>
            <person name="Dvorak J."/>
            <person name="Tong Y."/>
            <person name="Wang J."/>
            <person name="Yang H."/>
            <person name="Li Z."/>
            <person name="Wang D."/>
            <person name="Zhang A."/>
            <person name="Wang J."/>
        </authorList>
    </citation>
    <scope>NUCLEOTIDE SEQUENCE</scope>
</reference>
<dbReference type="EMBL" id="KD213270">
    <property type="protein sequence ID" value="EMS51977.1"/>
    <property type="molecule type" value="Genomic_DNA"/>
</dbReference>
<feature type="domain" description="Peptidase C1A papain C-terminal" evidence="2">
    <location>
        <begin position="65"/>
        <end position="253"/>
    </location>
</feature>
<dbReference type="InterPro" id="IPR038765">
    <property type="entry name" value="Papain-like_cys_pep_sf"/>
</dbReference>
<dbReference type="GO" id="GO:0008234">
    <property type="term" value="F:cysteine-type peptidase activity"/>
    <property type="evidence" value="ECO:0007669"/>
    <property type="project" value="InterPro"/>
</dbReference>
<evidence type="ECO:0000256" key="1">
    <source>
        <dbReference type="ARBA" id="ARBA00008455"/>
    </source>
</evidence>
<name>M7YWI4_TRIUA</name>
<accession>M7YWI4</accession>
<gene>
    <name evidence="3" type="ORF">TRIUR3_12054</name>
</gene>
<comment type="similarity">
    <text evidence="1">Belongs to the peptidase C1 family.</text>
</comment>
<evidence type="ECO:0000313" key="3">
    <source>
        <dbReference type="EMBL" id="EMS51977.1"/>
    </source>
</evidence>
<organism evidence="3">
    <name type="scientific">Triticum urartu</name>
    <name type="common">Red wild einkorn</name>
    <name type="synonym">Crithodium urartu</name>
    <dbReference type="NCBI Taxonomy" id="4572"/>
    <lineage>
        <taxon>Eukaryota</taxon>
        <taxon>Viridiplantae</taxon>
        <taxon>Streptophyta</taxon>
        <taxon>Embryophyta</taxon>
        <taxon>Tracheophyta</taxon>
        <taxon>Spermatophyta</taxon>
        <taxon>Magnoliopsida</taxon>
        <taxon>Liliopsida</taxon>
        <taxon>Poales</taxon>
        <taxon>Poaceae</taxon>
        <taxon>BOP clade</taxon>
        <taxon>Pooideae</taxon>
        <taxon>Triticodae</taxon>
        <taxon>Triticeae</taxon>
        <taxon>Triticinae</taxon>
        <taxon>Triticum</taxon>
    </lineage>
</organism>